<dbReference type="SUPFAM" id="SSF74788">
    <property type="entry name" value="Cullin repeat-like"/>
    <property type="match status" value="1"/>
</dbReference>
<keyword evidence="3" id="KW-0832">Ubl conjugation</keyword>
<gene>
    <name evidence="8" type="ORF">PSTT_16594</name>
</gene>
<evidence type="ECO:0000256" key="1">
    <source>
        <dbReference type="ARBA" id="ARBA00006019"/>
    </source>
</evidence>
<sequence>MASNKRNQHQQTIQSNNHRASKVKPTKRHGEPAVDTWSRLSKAITEILNHNASKLSFEEQLSSTIGMPIIYGLVQTGIKTIHGRSRLGRHHLDEQAARQIESNFPSRASPISSRSQSSTPTTVLNTGKGKEKAVDDPFIQATQDQSTTTHQLPLVNGNASERLSVIQSQERFLKAVREVWDDHVACMKKLRDVLKYMDKVYTTSPGNGYDSMPTVWDLGLYIFLTHVIRSPKYPISTHLISGIITLITSDRLGDTINSSVIRSATEMLTDLSNHSPDIIKRIDDQKGGNGGGPVGQSIYKSDFEPVFLVHSREFYREEGTRLLSSGDAAQYLQKVEKRVIEEDIRSQSYLHETTETKLTQILNEELLKTHVQDILQHPSGGLKELIHNDNRADLKRLYQLFSRLEVEDGLQLLKEGIRDWIKERGQQINEGTSPTGGFSHSTGTGAPTETASSNNTPGNSTALQWVTNDLVDLNSNKRSAEFISLFIDDKLKKGLKGKTEEEIEEELDKTISLYRHLNEKDMFEKYYKNHLAKRLLFGKSISEDTERNLLSKLKIESGSAFTRDSEGMLKDIKMSNEMAKLYKDWCFKTNPGIQIDLS</sequence>
<evidence type="ECO:0000256" key="6">
    <source>
        <dbReference type="SAM" id="MobiDB-lite"/>
    </source>
</evidence>
<dbReference type="EMBL" id="PKSL01000382">
    <property type="protein sequence ID" value="POV94874.1"/>
    <property type="molecule type" value="Genomic_DNA"/>
</dbReference>
<feature type="compositionally biased region" description="Polar residues" evidence="6">
    <location>
        <begin position="1"/>
        <end position="18"/>
    </location>
</feature>
<dbReference type="Proteomes" id="UP000239156">
    <property type="component" value="Unassembled WGS sequence"/>
</dbReference>
<evidence type="ECO:0000256" key="4">
    <source>
        <dbReference type="PROSITE-ProRule" id="PRU00330"/>
    </source>
</evidence>
<dbReference type="PANTHER" id="PTHR11932">
    <property type="entry name" value="CULLIN"/>
    <property type="match status" value="1"/>
</dbReference>
<comment type="caution">
    <text evidence="8">The sequence shown here is derived from an EMBL/GenBank/DDBJ whole genome shotgun (WGS) entry which is preliminary data.</text>
</comment>
<proteinExistence type="inferred from homology"/>
<organism evidence="8 9">
    <name type="scientific">Puccinia striiformis</name>
    <dbReference type="NCBI Taxonomy" id="27350"/>
    <lineage>
        <taxon>Eukaryota</taxon>
        <taxon>Fungi</taxon>
        <taxon>Dikarya</taxon>
        <taxon>Basidiomycota</taxon>
        <taxon>Pucciniomycotina</taxon>
        <taxon>Pucciniomycetes</taxon>
        <taxon>Pucciniales</taxon>
        <taxon>Pucciniaceae</taxon>
        <taxon>Puccinia</taxon>
    </lineage>
</organism>
<dbReference type="PROSITE" id="PS50069">
    <property type="entry name" value="CULLIN_2"/>
    <property type="match status" value="1"/>
</dbReference>
<dbReference type="InterPro" id="IPR036317">
    <property type="entry name" value="Cullin_homology_sf"/>
</dbReference>
<dbReference type="AlphaFoldDB" id="A0A2S4UCI7"/>
<name>A0A2S4UCI7_9BASI</name>
<dbReference type="GO" id="GO:0006511">
    <property type="term" value="P:ubiquitin-dependent protein catabolic process"/>
    <property type="evidence" value="ECO:0007669"/>
    <property type="project" value="InterPro"/>
</dbReference>
<dbReference type="VEuPathDB" id="FungiDB:PSHT_01705"/>
<dbReference type="FunFam" id="1.20.1310.10:FF:000002">
    <property type="entry name" value="cullin-3 isoform X1"/>
    <property type="match status" value="1"/>
</dbReference>
<dbReference type="GO" id="GO:0031625">
    <property type="term" value="F:ubiquitin protein ligase binding"/>
    <property type="evidence" value="ECO:0007669"/>
    <property type="project" value="InterPro"/>
</dbReference>
<reference evidence="8" key="1">
    <citation type="submission" date="2017-12" db="EMBL/GenBank/DDBJ databases">
        <title>Gene loss provides genomic basis for host adaptation in cereal stripe rust fungi.</title>
        <authorList>
            <person name="Xia C."/>
        </authorList>
    </citation>
    <scope>NUCLEOTIDE SEQUENCE [LARGE SCALE GENOMIC DNA]</scope>
    <source>
        <strain evidence="8">93-210</strain>
    </source>
</reference>
<feature type="region of interest" description="Disordered" evidence="6">
    <location>
        <begin position="1"/>
        <end position="34"/>
    </location>
</feature>
<evidence type="ECO:0000256" key="5">
    <source>
        <dbReference type="RuleBase" id="RU003829"/>
    </source>
</evidence>
<feature type="domain" description="Cullin family profile" evidence="7">
    <location>
        <begin position="478"/>
        <end position="598"/>
    </location>
</feature>
<dbReference type="VEuPathDB" id="FungiDB:PSTT_16594"/>
<evidence type="ECO:0000313" key="9">
    <source>
        <dbReference type="Proteomes" id="UP000239156"/>
    </source>
</evidence>
<protein>
    <recommendedName>
        <fullName evidence="7">Cullin family profile domain-containing protein</fullName>
    </recommendedName>
</protein>
<evidence type="ECO:0000313" key="8">
    <source>
        <dbReference type="EMBL" id="POV94874.1"/>
    </source>
</evidence>
<dbReference type="Gene3D" id="6.10.280.240">
    <property type="match status" value="1"/>
</dbReference>
<comment type="similarity">
    <text evidence="1 4 5">Belongs to the cullin family.</text>
</comment>
<evidence type="ECO:0000259" key="7">
    <source>
        <dbReference type="PROSITE" id="PS50069"/>
    </source>
</evidence>
<accession>A0A2S4UCI7</accession>
<keyword evidence="2" id="KW-1017">Isopeptide bond</keyword>
<dbReference type="InterPro" id="IPR045093">
    <property type="entry name" value="Cullin"/>
</dbReference>
<keyword evidence="9" id="KW-1185">Reference proteome</keyword>
<evidence type="ECO:0000256" key="2">
    <source>
        <dbReference type="ARBA" id="ARBA00022499"/>
    </source>
</evidence>
<feature type="non-terminal residue" evidence="8">
    <location>
        <position position="598"/>
    </location>
</feature>
<dbReference type="InterPro" id="IPR016159">
    <property type="entry name" value="Cullin_repeat-like_dom_sf"/>
</dbReference>
<feature type="region of interest" description="Disordered" evidence="6">
    <location>
        <begin position="101"/>
        <end position="131"/>
    </location>
</feature>
<dbReference type="SUPFAM" id="SSF75632">
    <property type="entry name" value="Cullin homology domain"/>
    <property type="match status" value="1"/>
</dbReference>
<feature type="region of interest" description="Disordered" evidence="6">
    <location>
        <begin position="428"/>
        <end position="458"/>
    </location>
</feature>
<dbReference type="Gene3D" id="1.20.1310.10">
    <property type="entry name" value="Cullin Repeats"/>
    <property type="match status" value="3"/>
</dbReference>
<dbReference type="FunFam" id="1.20.1310.10:FF:000001">
    <property type="entry name" value="Cullin 3"/>
    <property type="match status" value="1"/>
</dbReference>
<dbReference type="InterPro" id="IPR016158">
    <property type="entry name" value="Cullin_homology"/>
</dbReference>
<feature type="compositionally biased region" description="Low complexity" evidence="6">
    <location>
        <begin position="105"/>
        <end position="122"/>
    </location>
</feature>
<dbReference type="SMART" id="SM00182">
    <property type="entry name" value="CULLIN"/>
    <property type="match status" value="1"/>
</dbReference>
<dbReference type="InterPro" id="IPR001373">
    <property type="entry name" value="Cullin_N"/>
</dbReference>
<evidence type="ECO:0000256" key="3">
    <source>
        <dbReference type="ARBA" id="ARBA00022843"/>
    </source>
</evidence>
<dbReference type="Pfam" id="PF00888">
    <property type="entry name" value="Cullin"/>
    <property type="match status" value="1"/>
</dbReference>